<dbReference type="PANTHER" id="PTHR43027:SF2">
    <property type="entry name" value="TRANSPORT PERMEASE PROTEIN"/>
    <property type="match status" value="1"/>
</dbReference>
<feature type="transmembrane region" description="Helical" evidence="6">
    <location>
        <begin position="20"/>
        <end position="39"/>
    </location>
</feature>
<dbReference type="AlphaFoldDB" id="A0A1I3Z9V2"/>
<feature type="domain" description="ABC transmembrane type-2" evidence="7">
    <location>
        <begin position="19"/>
        <end position="246"/>
    </location>
</feature>
<dbReference type="GO" id="GO:0140359">
    <property type="term" value="F:ABC-type transporter activity"/>
    <property type="evidence" value="ECO:0007669"/>
    <property type="project" value="InterPro"/>
</dbReference>
<keyword evidence="3 6" id="KW-1133">Transmembrane helix</keyword>
<name>A0A1I3Z9V2_9PSEU</name>
<dbReference type="Proteomes" id="UP000199025">
    <property type="component" value="Unassembled WGS sequence"/>
</dbReference>
<comment type="similarity">
    <text evidence="6">Belongs to the ABC-2 integral membrane protein family.</text>
</comment>
<gene>
    <name evidence="8" type="ORF">SAMN05421835_12059</name>
</gene>
<dbReference type="Pfam" id="PF01061">
    <property type="entry name" value="ABC2_membrane"/>
    <property type="match status" value="1"/>
</dbReference>
<protein>
    <recommendedName>
        <fullName evidence="6">Transport permease protein</fullName>
    </recommendedName>
</protein>
<dbReference type="PANTHER" id="PTHR43027">
    <property type="entry name" value="DOXORUBICIN RESISTANCE ABC TRANSPORTER PERMEASE PROTEIN DRRC-RELATED"/>
    <property type="match status" value="1"/>
</dbReference>
<dbReference type="InterPro" id="IPR013525">
    <property type="entry name" value="ABC2_TM"/>
</dbReference>
<dbReference type="InterPro" id="IPR000412">
    <property type="entry name" value="ABC_2_transport"/>
</dbReference>
<feature type="transmembrane region" description="Helical" evidence="6">
    <location>
        <begin position="101"/>
        <end position="127"/>
    </location>
</feature>
<evidence type="ECO:0000313" key="8">
    <source>
        <dbReference type="EMBL" id="SFK40359.1"/>
    </source>
</evidence>
<dbReference type="InterPro" id="IPR047817">
    <property type="entry name" value="ABC2_TM_bact-type"/>
</dbReference>
<dbReference type="PIRSF" id="PIRSF006648">
    <property type="entry name" value="DrrB"/>
    <property type="match status" value="1"/>
</dbReference>
<feature type="transmembrane region" description="Helical" evidence="6">
    <location>
        <begin position="59"/>
        <end position="80"/>
    </location>
</feature>
<evidence type="ECO:0000256" key="1">
    <source>
        <dbReference type="ARBA" id="ARBA00004141"/>
    </source>
</evidence>
<evidence type="ECO:0000256" key="3">
    <source>
        <dbReference type="ARBA" id="ARBA00022989"/>
    </source>
</evidence>
<keyword evidence="4 6" id="KW-0472">Membrane</keyword>
<keyword evidence="6" id="KW-0813">Transport</keyword>
<comment type="subcellular location">
    <subcellularLocation>
        <location evidence="6">Cell membrane</location>
        <topology evidence="6">Multi-pass membrane protein</topology>
    </subcellularLocation>
    <subcellularLocation>
        <location evidence="1">Membrane</location>
        <topology evidence="1">Multi-pass membrane protein</topology>
    </subcellularLocation>
</comment>
<feature type="transmembrane region" description="Helical" evidence="6">
    <location>
        <begin position="139"/>
        <end position="160"/>
    </location>
</feature>
<proteinExistence type="inferred from homology"/>
<evidence type="ECO:0000256" key="5">
    <source>
        <dbReference type="ARBA" id="ARBA00023251"/>
    </source>
</evidence>
<dbReference type="GO" id="GO:0043190">
    <property type="term" value="C:ATP-binding cassette (ABC) transporter complex"/>
    <property type="evidence" value="ECO:0007669"/>
    <property type="project" value="InterPro"/>
</dbReference>
<evidence type="ECO:0000259" key="7">
    <source>
        <dbReference type="PROSITE" id="PS51012"/>
    </source>
</evidence>
<keyword evidence="6" id="KW-1003">Cell membrane</keyword>
<feature type="transmembrane region" description="Helical" evidence="6">
    <location>
        <begin position="167"/>
        <end position="186"/>
    </location>
</feature>
<feature type="transmembrane region" description="Helical" evidence="6">
    <location>
        <begin position="222"/>
        <end position="243"/>
    </location>
</feature>
<dbReference type="PROSITE" id="PS51012">
    <property type="entry name" value="ABC_TM2"/>
    <property type="match status" value="1"/>
</dbReference>
<organism evidence="8 9">
    <name type="scientific">Amycolatopsis sacchari</name>
    <dbReference type="NCBI Taxonomy" id="115433"/>
    <lineage>
        <taxon>Bacteria</taxon>
        <taxon>Bacillati</taxon>
        <taxon>Actinomycetota</taxon>
        <taxon>Actinomycetes</taxon>
        <taxon>Pseudonocardiales</taxon>
        <taxon>Pseudonocardiaceae</taxon>
        <taxon>Amycolatopsis</taxon>
    </lineage>
</organism>
<sequence>MVLTKLTAVEARLFLRDPAAPFAVLAIPVGLLVVFGLLADGGRPSEDFGGQPALSAFVAPLAVTVLLAMLAVLLFPTTIATYREKGVLRRLSASPVPPGRLLTAQLLVNLAAALVAGVLALGVGVLGLGLSLPEHPGGFVLSVALGALALFSVGMLIAALAPSGKAANAIGLVTFFPMLALGGVWVPKEQLPSFLQHVADVLPVGATLNAVRGTWTGTGASALQLLALAACAVLCGGIAARWFRWE</sequence>
<evidence type="ECO:0000256" key="6">
    <source>
        <dbReference type="RuleBase" id="RU361157"/>
    </source>
</evidence>
<keyword evidence="9" id="KW-1185">Reference proteome</keyword>
<evidence type="ECO:0000313" key="9">
    <source>
        <dbReference type="Proteomes" id="UP000199025"/>
    </source>
</evidence>
<reference evidence="8 9" key="1">
    <citation type="submission" date="2016-10" db="EMBL/GenBank/DDBJ databases">
        <authorList>
            <person name="de Groot N.N."/>
        </authorList>
    </citation>
    <scope>NUCLEOTIDE SEQUENCE [LARGE SCALE GENOMIC DNA]</scope>
    <source>
        <strain evidence="8 9">DSM 44468</strain>
    </source>
</reference>
<keyword evidence="5" id="KW-0046">Antibiotic resistance</keyword>
<evidence type="ECO:0000256" key="2">
    <source>
        <dbReference type="ARBA" id="ARBA00022692"/>
    </source>
</evidence>
<dbReference type="InterPro" id="IPR052902">
    <property type="entry name" value="ABC-2_transporter"/>
</dbReference>
<dbReference type="GO" id="GO:0046677">
    <property type="term" value="P:response to antibiotic"/>
    <property type="evidence" value="ECO:0007669"/>
    <property type="project" value="UniProtKB-KW"/>
</dbReference>
<accession>A0A1I3Z9V2</accession>
<evidence type="ECO:0000256" key="4">
    <source>
        <dbReference type="ARBA" id="ARBA00023136"/>
    </source>
</evidence>
<dbReference type="STRING" id="115433.SAMN05421835_12059"/>
<keyword evidence="2 6" id="KW-0812">Transmembrane</keyword>
<dbReference type="EMBL" id="FORP01000020">
    <property type="protein sequence ID" value="SFK40359.1"/>
    <property type="molecule type" value="Genomic_DNA"/>
</dbReference>